<name>A0A1X2IX32_9FUNG</name>
<dbReference type="EMBL" id="MCGE01000003">
    <property type="protein sequence ID" value="ORZ23604.1"/>
    <property type="molecule type" value="Genomic_DNA"/>
</dbReference>
<evidence type="ECO:0000313" key="3">
    <source>
        <dbReference type="EMBL" id="ORZ23604.1"/>
    </source>
</evidence>
<dbReference type="PANTHER" id="PTHR42858">
    <property type="entry name" value="AMINOTRANSFERASE"/>
    <property type="match status" value="1"/>
</dbReference>
<dbReference type="STRING" id="90262.A0A1X2IX32"/>
<dbReference type="Proteomes" id="UP000193560">
    <property type="component" value="Unassembled WGS sequence"/>
</dbReference>
<dbReference type="OrthoDB" id="691673at2759"/>
<dbReference type="SUPFAM" id="SSF53383">
    <property type="entry name" value="PLP-dependent transferases"/>
    <property type="match status" value="1"/>
</dbReference>
<gene>
    <name evidence="3" type="ORF">BCR42DRAFT_458843</name>
</gene>
<dbReference type="GO" id="GO:0047536">
    <property type="term" value="F:2-aminoadipate transaminase activity"/>
    <property type="evidence" value="ECO:0007669"/>
    <property type="project" value="TreeGrafter"/>
</dbReference>
<feature type="domain" description="Aminotransferase class I/classII large" evidence="2">
    <location>
        <begin position="20"/>
        <end position="280"/>
    </location>
</feature>
<dbReference type="InterPro" id="IPR015422">
    <property type="entry name" value="PyrdxlP-dep_Trfase_small"/>
</dbReference>
<reference evidence="3 4" key="1">
    <citation type="submission" date="2016-07" db="EMBL/GenBank/DDBJ databases">
        <title>Pervasive Adenine N6-methylation of Active Genes in Fungi.</title>
        <authorList>
            <consortium name="DOE Joint Genome Institute"/>
            <person name="Mondo S.J."/>
            <person name="Dannebaum R.O."/>
            <person name="Kuo R.C."/>
            <person name="Labutti K."/>
            <person name="Haridas S."/>
            <person name="Kuo A."/>
            <person name="Salamov A."/>
            <person name="Ahrendt S.R."/>
            <person name="Lipzen A."/>
            <person name="Sullivan W."/>
            <person name="Andreopoulos W.B."/>
            <person name="Clum A."/>
            <person name="Lindquist E."/>
            <person name="Daum C."/>
            <person name="Ramamoorthy G.K."/>
            <person name="Gryganskyi A."/>
            <person name="Culley D."/>
            <person name="Magnuson J.K."/>
            <person name="James T.Y."/>
            <person name="O'Malley M.A."/>
            <person name="Stajich J.E."/>
            <person name="Spatafora J.W."/>
            <person name="Visel A."/>
            <person name="Grigoriev I.V."/>
        </authorList>
    </citation>
    <scope>NUCLEOTIDE SEQUENCE [LARGE SCALE GENOMIC DNA]</scope>
    <source>
        <strain evidence="3 4">NRRL 1336</strain>
    </source>
</reference>
<protein>
    <submittedName>
        <fullName evidence="3">Pyridoxal phosphate-dependent transferase</fullName>
    </submittedName>
</protein>
<feature type="region of interest" description="Disordered" evidence="1">
    <location>
        <begin position="215"/>
        <end position="235"/>
    </location>
</feature>
<evidence type="ECO:0000256" key="1">
    <source>
        <dbReference type="SAM" id="MobiDB-lite"/>
    </source>
</evidence>
<dbReference type="GO" id="GO:0030170">
    <property type="term" value="F:pyridoxal phosphate binding"/>
    <property type="evidence" value="ECO:0007669"/>
    <property type="project" value="InterPro"/>
</dbReference>
<dbReference type="InterPro" id="IPR015424">
    <property type="entry name" value="PyrdxlP-dep_Trfase"/>
</dbReference>
<dbReference type="Gene3D" id="3.90.1150.10">
    <property type="entry name" value="Aspartate Aminotransferase, domain 1"/>
    <property type="match status" value="1"/>
</dbReference>
<dbReference type="InterPro" id="IPR004839">
    <property type="entry name" value="Aminotransferase_I/II_large"/>
</dbReference>
<dbReference type="Gene3D" id="3.40.640.10">
    <property type="entry name" value="Type I PLP-dependent aspartate aminotransferase-like (Major domain)"/>
    <property type="match status" value="1"/>
</dbReference>
<keyword evidence="3" id="KW-0808">Transferase</keyword>
<comment type="caution">
    <text evidence="3">The sequence shown here is derived from an EMBL/GenBank/DDBJ whole genome shotgun (WGS) entry which is preliminary data.</text>
</comment>
<evidence type="ECO:0000313" key="4">
    <source>
        <dbReference type="Proteomes" id="UP000193560"/>
    </source>
</evidence>
<organism evidence="3 4">
    <name type="scientific">Absidia repens</name>
    <dbReference type="NCBI Taxonomy" id="90262"/>
    <lineage>
        <taxon>Eukaryota</taxon>
        <taxon>Fungi</taxon>
        <taxon>Fungi incertae sedis</taxon>
        <taxon>Mucoromycota</taxon>
        <taxon>Mucoromycotina</taxon>
        <taxon>Mucoromycetes</taxon>
        <taxon>Mucorales</taxon>
        <taxon>Cunninghamellaceae</taxon>
        <taxon>Absidia</taxon>
    </lineage>
</organism>
<dbReference type="AlphaFoldDB" id="A0A1X2IX32"/>
<feature type="compositionally biased region" description="Polar residues" evidence="1">
    <location>
        <begin position="215"/>
        <end position="226"/>
    </location>
</feature>
<evidence type="ECO:0000259" key="2">
    <source>
        <dbReference type="Pfam" id="PF00155"/>
    </source>
</evidence>
<keyword evidence="4" id="KW-1185">Reference proteome</keyword>
<sequence>MINFLKGQPSSDLLPVELFAKATASALAEPDAKVDMLQYGDELGTVEFRDNLASFLTKEYSMAVESRHLCPTSGASFGLQHALSLLTRPNSVTKYCYFQEPTYFLAFDIFRDVGYELDQFVGVPDTQNQGLDVGYFETMLAKHFPVPPPAPSNDNDSLVYSSVLYCVPTYANPTGSILPESQRQRLVQLARKYNVLVVCDDVYDILTFAGQGATTNHSNGDHTNQTSSSPPPPPKRVVAYDLELDSAHPVVISNGSFSKLLAPGCRVGWLECHEKLVQRLGAW</sequence>
<dbReference type="PANTHER" id="PTHR42858:SF1">
    <property type="entry name" value="LD15494P"/>
    <property type="match status" value="1"/>
</dbReference>
<dbReference type="Pfam" id="PF00155">
    <property type="entry name" value="Aminotran_1_2"/>
    <property type="match status" value="1"/>
</dbReference>
<dbReference type="InterPro" id="IPR015421">
    <property type="entry name" value="PyrdxlP-dep_Trfase_major"/>
</dbReference>
<dbReference type="CDD" id="cd00609">
    <property type="entry name" value="AAT_like"/>
    <property type="match status" value="1"/>
</dbReference>
<proteinExistence type="predicted"/>
<accession>A0A1X2IX32</accession>